<dbReference type="PANTHER" id="PTHR45641:SF1">
    <property type="entry name" value="AAA+ ATPASE DOMAIN-CONTAINING PROTEIN"/>
    <property type="match status" value="1"/>
</dbReference>
<dbReference type="InterPro" id="IPR019734">
    <property type="entry name" value="TPR_rpt"/>
</dbReference>
<proteinExistence type="predicted"/>
<name>A0A9N8EHA4_9STRA</name>
<organism evidence="5 6">
    <name type="scientific">Seminavis robusta</name>
    <dbReference type="NCBI Taxonomy" id="568900"/>
    <lineage>
        <taxon>Eukaryota</taxon>
        <taxon>Sar</taxon>
        <taxon>Stramenopiles</taxon>
        <taxon>Ochrophyta</taxon>
        <taxon>Bacillariophyta</taxon>
        <taxon>Bacillariophyceae</taxon>
        <taxon>Bacillariophycidae</taxon>
        <taxon>Naviculales</taxon>
        <taxon>Naviculaceae</taxon>
        <taxon>Seminavis</taxon>
    </lineage>
</organism>
<keyword evidence="2 3" id="KW-0802">TPR repeat</keyword>
<feature type="compositionally biased region" description="Low complexity" evidence="4">
    <location>
        <begin position="103"/>
        <end position="113"/>
    </location>
</feature>
<evidence type="ECO:0000313" key="6">
    <source>
        <dbReference type="Proteomes" id="UP001153069"/>
    </source>
</evidence>
<dbReference type="SUPFAM" id="SSF48452">
    <property type="entry name" value="TPR-like"/>
    <property type="match status" value="1"/>
</dbReference>
<feature type="compositionally biased region" description="Basic and acidic residues" evidence="4">
    <location>
        <begin position="1"/>
        <end position="10"/>
    </location>
</feature>
<dbReference type="PROSITE" id="PS50293">
    <property type="entry name" value="TPR_REGION"/>
    <property type="match status" value="1"/>
</dbReference>
<dbReference type="Pfam" id="PF13424">
    <property type="entry name" value="TPR_12"/>
    <property type="match status" value="4"/>
</dbReference>
<dbReference type="AlphaFoldDB" id="A0A9N8EHA4"/>
<dbReference type="Pfam" id="PF13374">
    <property type="entry name" value="TPR_10"/>
    <property type="match status" value="2"/>
</dbReference>
<dbReference type="Gene3D" id="1.25.40.10">
    <property type="entry name" value="Tetratricopeptide repeat domain"/>
    <property type="match status" value="3"/>
</dbReference>
<keyword evidence="1" id="KW-0677">Repeat</keyword>
<feature type="repeat" description="TPR" evidence="3">
    <location>
        <begin position="695"/>
        <end position="728"/>
    </location>
</feature>
<dbReference type="PANTHER" id="PTHR45641">
    <property type="entry name" value="TETRATRICOPEPTIDE REPEAT PROTEIN (AFU_ORTHOLOGUE AFUA_6G03870)"/>
    <property type="match status" value="1"/>
</dbReference>
<evidence type="ECO:0000256" key="1">
    <source>
        <dbReference type="ARBA" id="ARBA00022737"/>
    </source>
</evidence>
<feature type="region of interest" description="Disordered" evidence="4">
    <location>
        <begin position="1"/>
        <end position="115"/>
    </location>
</feature>
<evidence type="ECO:0000256" key="3">
    <source>
        <dbReference type="PROSITE-ProRule" id="PRU00339"/>
    </source>
</evidence>
<dbReference type="PROSITE" id="PS50005">
    <property type="entry name" value="TPR"/>
    <property type="match status" value="3"/>
</dbReference>
<accession>A0A9N8EHA4</accession>
<feature type="repeat" description="TPR" evidence="3">
    <location>
        <begin position="779"/>
        <end position="812"/>
    </location>
</feature>
<sequence length="879" mass="95768">MDAKGDRQEGEVGTSQHSSPKQPKGNEQQEKSAVEPGSKSADQDPAASQNQMDTASLPDDHDVATQSPTAPELGAASILNQMKRTSRTRDNAIAMPSTKKAKTSLTEESPTTEPKLDTLGVSVFHLEHFFLEKEVCASNHAKTGNPLSRDSNIYDIENLKGLPGVIRSKSANSVCPLDKKMGAAYVHCLEGKDHVGEATQMLSYAWDYTIGDIVDTLTDFCHKHELDPKRTYIWICCLCVNQHRVVEKFKSGVLVPTHEFFDIFGHRVKKVGHLLAMMAPWNAPAYITRVWCIFEMFTAHTTDACEVDIVMPPKEKKSLEQDVLNNGAGINALYKTLGNTKVENAKASVKSDRLAILGQVESTVGYSVLNNRVNDMLRGWMLGVLTQLVETRENTYDEDYAAFCNRIGNILKHNGEHVAAMKLHKTALEICEAVFGENHPEVATTQSNIGSVMLHMGDYEGALAKHKRALAIYMSAHAKNHHDVATAYINIGQVLHEMGDYEGALSKFEEALAIQLSALGQNHPSLATTYHNIGSALKAKGDYKGALSKYKACLAIRLSALGKNHPSVATICNNSGSVLEKMGDKDGALSKYEEAHAIRLLVLGKNHPAVAETYNNIGVILGKMGDNDGALAKQKAALSIYLSVHGKNHPKVAVINMNIGSILHNMGDNEGALAKYEEALAIRLSSLGKNHPSVAITHSNIGSVLQQMGDYEDALSKHKEALAIKFSALGKNHPDVATTYSKIGYALEKMRDYEGALAKYEESLTILFSAFGKNHPSVVKTYHNIGHVLRDKGDYEGALAKLEEALAIQLSVLGKNHPSVAITHSNIGSVLYKMGDCSGALLKFEECLAIREQALGSDHSDTKSCLKQIEIVKSKMQQA</sequence>
<reference evidence="5" key="1">
    <citation type="submission" date="2020-06" db="EMBL/GenBank/DDBJ databases">
        <authorList>
            <consortium name="Plant Systems Biology data submission"/>
        </authorList>
    </citation>
    <scope>NUCLEOTIDE SEQUENCE</scope>
    <source>
        <strain evidence="5">D6</strain>
    </source>
</reference>
<dbReference type="InterPro" id="IPR011990">
    <property type="entry name" value="TPR-like_helical_dom_sf"/>
</dbReference>
<dbReference type="EMBL" id="CAICTM010000945">
    <property type="protein sequence ID" value="CAB9518599.1"/>
    <property type="molecule type" value="Genomic_DNA"/>
</dbReference>
<gene>
    <name evidence="5" type="ORF">SEMRO_947_G223470.1</name>
</gene>
<evidence type="ECO:0000256" key="2">
    <source>
        <dbReference type="ARBA" id="ARBA00022803"/>
    </source>
</evidence>
<dbReference type="SMART" id="SM00028">
    <property type="entry name" value="TPR"/>
    <property type="match status" value="11"/>
</dbReference>
<evidence type="ECO:0000256" key="4">
    <source>
        <dbReference type="SAM" id="MobiDB-lite"/>
    </source>
</evidence>
<protein>
    <submittedName>
        <fullName evidence="5">Hydra magnipapillata</fullName>
    </submittedName>
</protein>
<dbReference type="OrthoDB" id="197174at2759"/>
<feature type="repeat" description="TPR" evidence="3">
    <location>
        <begin position="485"/>
        <end position="518"/>
    </location>
</feature>
<keyword evidence="6" id="KW-1185">Reference proteome</keyword>
<dbReference type="Proteomes" id="UP001153069">
    <property type="component" value="Unassembled WGS sequence"/>
</dbReference>
<evidence type="ECO:0000313" key="5">
    <source>
        <dbReference type="EMBL" id="CAB9518599.1"/>
    </source>
</evidence>
<comment type="caution">
    <text evidence="5">The sequence shown here is derived from an EMBL/GenBank/DDBJ whole genome shotgun (WGS) entry which is preliminary data.</text>
</comment>